<dbReference type="PANTHER" id="PTHR30363:SF51">
    <property type="entry name" value="HTH-TYPE TRANSCRIPTIONAL REPRESSOR GLCR"/>
    <property type="match status" value="1"/>
</dbReference>
<keyword evidence="2" id="KW-0804">Transcription</keyword>
<dbReference type="Pfam" id="PF00455">
    <property type="entry name" value="DeoRC"/>
    <property type="match status" value="1"/>
</dbReference>
<dbReference type="STRING" id="1884432.SAMN05518683_10729"/>
<evidence type="ECO:0000259" key="3">
    <source>
        <dbReference type="PROSITE" id="PS51000"/>
    </source>
</evidence>
<protein>
    <submittedName>
        <fullName evidence="4">DNA-binding transcriptional regulator of sugar metabolism, DeoR/GlpR family</fullName>
    </submittedName>
</protein>
<dbReference type="PRINTS" id="PR00037">
    <property type="entry name" value="HTHLACR"/>
</dbReference>
<evidence type="ECO:0000313" key="5">
    <source>
        <dbReference type="Proteomes" id="UP000198892"/>
    </source>
</evidence>
<dbReference type="Gene3D" id="3.40.50.1360">
    <property type="match status" value="1"/>
</dbReference>
<dbReference type="EMBL" id="FOXD01000007">
    <property type="protein sequence ID" value="SFP57349.1"/>
    <property type="molecule type" value="Genomic_DNA"/>
</dbReference>
<dbReference type="InterPro" id="IPR037171">
    <property type="entry name" value="NagB/RpiA_transferase-like"/>
</dbReference>
<feature type="domain" description="HTH deoR-type" evidence="3">
    <location>
        <begin position="3"/>
        <end position="58"/>
    </location>
</feature>
<organism evidence="4 5">
    <name type="scientific">Salibacterium halotolerans</name>
    <dbReference type="NCBI Taxonomy" id="1884432"/>
    <lineage>
        <taxon>Bacteria</taxon>
        <taxon>Bacillati</taxon>
        <taxon>Bacillota</taxon>
        <taxon>Bacilli</taxon>
        <taxon>Bacillales</taxon>
        <taxon>Bacillaceae</taxon>
    </lineage>
</organism>
<dbReference type="InterPro" id="IPR001034">
    <property type="entry name" value="DeoR_HTH"/>
</dbReference>
<dbReference type="SMART" id="SM00420">
    <property type="entry name" value="HTH_DEOR"/>
    <property type="match status" value="1"/>
</dbReference>
<dbReference type="Pfam" id="PF08220">
    <property type="entry name" value="HTH_DeoR"/>
    <property type="match status" value="1"/>
</dbReference>
<name>A0A1I5RFN6_9BACI</name>
<dbReference type="InterPro" id="IPR014036">
    <property type="entry name" value="DeoR-like_C"/>
</dbReference>
<dbReference type="SUPFAM" id="SSF100950">
    <property type="entry name" value="NagB/RpiA/CoA transferase-like"/>
    <property type="match status" value="1"/>
</dbReference>
<dbReference type="Proteomes" id="UP000198892">
    <property type="component" value="Unassembled WGS sequence"/>
</dbReference>
<dbReference type="SMART" id="SM01134">
    <property type="entry name" value="DeoRC"/>
    <property type="match status" value="1"/>
</dbReference>
<accession>A0A1I5RFN6</accession>
<dbReference type="InterPro" id="IPR036388">
    <property type="entry name" value="WH-like_DNA-bd_sf"/>
</dbReference>
<dbReference type="Gene3D" id="1.10.10.10">
    <property type="entry name" value="Winged helix-like DNA-binding domain superfamily/Winged helix DNA-binding domain"/>
    <property type="match status" value="1"/>
</dbReference>
<dbReference type="PROSITE" id="PS51000">
    <property type="entry name" value="HTH_DEOR_2"/>
    <property type="match status" value="1"/>
</dbReference>
<keyword evidence="4" id="KW-0238">DNA-binding</keyword>
<dbReference type="AlphaFoldDB" id="A0A1I5RFN6"/>
<evidence type="ECO:0000256" key="2">
    <source>
        <dbReference type="ARBA" id="ARBA00023163"/>
    </source>
</evidence>
<keyword evidence="1" id="KW-0805">Transcription regulation</keyword>
<dbReference type="PANTHER" id="PTHR30363">
    <property type="entry name" value="HTH-TYPE TRANSCRIPTIONAL REGULATOR SRLR-RELATED"/>
    <property type="match status" value="1"/>
</dbReference>
<keyword evidence="5" id="KW-1185">Reference proteome</keyword>
<dbReference type="GO" id="GO:0003677">
    <property type="term" value="F:DNA binding"/>
    <property type="evidence" value="ECO:0007669"/>
    <property type="project" value="UniProtKB-KW"/>
</dbReference>
<gene>
    <name evidence="4" type="ORF">SAMN05518683_10729</name>
</gene>
<evidence type="ECO:0000313" key="4">
    <source>
        <dbReference type="EMBL" id="SFP57349.1"/>
    </source>
</evidence>
<dbReference type="InterPro" id="IPR050313">
    <property type="entry name" value="Carb_Metab_HTH_regulators"/>
</dbReference>
<proteinExistence type="predicted"/>
<dbReference type="SUPFAM" id="SSF46785">
    <property type="entry name" value="Winged helix' DNA-binding domain"/>
    <property type="match status" value="1"/>
</dbReference>
<dbReference type="RefSeq" id="WP_093336460.1">
    <property type="nucleotide sequence ID" value="NZ_FOXD01000007.1"/>
</dbReference>
<dbReference type="OrthoDB" id="9798651at2"/>
<dbReference type="InterPro" id="IPR036390">
    <property type="entry name" value="WH_DNA-bd_sf"/>
</dbReference>
<sequence>MYQEERMEAILWHLKQHQRMSIQEMCHQFGISRDTARRDTVRLAEQGMVVRTHGGVMLSAVKETLKGYGERLERASTEKRDIAAAAASCIKQGETVMLDASTTVQFTAEQITTVPLTVITNSVENAERLHYQMETDIYLLGGRLHPEHRFLYGPGTLEKLEGYYADRAFIGVIGVSEDGFYYSHEEDAAVKQKMAERAGRVYVLADHTKFYKKHFYRGMKLDEADAVITDVPPPPEMQKVLQENGIELITAGQR</sequence>
<dbReference type="GO" id="GO:0003700">
    <property type="term" value="F:DNA-binding transcription factor activity"/>
    <property type="evidence" value="ECO:0007669"/>
    <property type="project" value="InterPro"/>
</dbReference>
<reference evidence="5" key="1">
    <citation type="submission" date="2016-10" db="EMBL/GenBank/DDBJ databases">
        <authorList>
            <person name="Varghese N."/>
            <person name="Submissions S."/>
        </authorList>
    </citation>
    <scope>NUCLEOTIDE SEQUENCE [LARGE SCALE GENOMIC DNA]</scope>
    <source>
        <strain evidence="5">S7</strain>
    </source>
</reference>
<evidence type="ECO:0000256" key="1">
    <source>
        <dbReference type="ARBA" id="ARBA00023015"/>
    </source>
</evidence>